<dbReference type="GO" id="GO:0005524">
    <property type="term" value="F:ATP binding"/>
    <property type="evidence" value="ECO:0007669"/>
    <property type="project" value="UniProtKB-KW"/>
</dbReference>
<sequence>MNVGNKPVAKPGNKPALKPENKPVKKPGNKSALKPANEPLSGVLAPDNGPVLRVANLTVSVNSENGLHPLVSNIDFTLSPGETLAIAGESGSGKSITSLAIMGLLPPPAVRVTGGEIFLNQTELVSLPERKMRDIRGNRIAMIFQEPMTSLNPVMSIGNQLIEAIMAHDPLSATKARKRAIAALSAVRLSQPERRMKQYPHELSGGMRQRVMIAMAIALRPDVLIADEPTTALDVTVQREVLDLLRDLQGELGTAMILITHDMGVVAEMADRVIVMKSGVIVETGNVKAVFGSPKTSYTKALLAAVPRMGDGSGKLNAPVDKAPIAELVDLSVRFDMRGGIFGQITHNLYAVEKVSFDIMAGETFALVGESGCGKSTIAKAMVGLVPYDGQIKIAGQEINQLDRKQAKNHCRDAQMIFQDPMASLDPRMRVDDLVAEPLLIHGVGNQKQRKERVAFLFERVGLSRDQMDRYPHEFSGGQRQRICIARALALSPKLIIADESVSALDVSVQARVLDLLRELTREMGISYLFISHDMAVVENISDRVAVMYLGQMVEMGTRSQIFGNPQHPYTKRLMAAVPVPDPTVERAPIARMAKDPPSPMLPVGERPQAVKLRDIGAGHLVAI</sequence>
<dbReference type="GO" id="GO:0016887">
    <property type="term" value="F:ATP hydrolysis activity"/>
    <property type="evidence" value="ECO:0007669"/>
    <property type="project" value="InterPro"/>
</dbReference>
<evidence type="ECO:0000256" key="7">
    <source>
        <dbReference type="SAM" id="MobiDB-lite"/>
    </source>
</evidence>
<evidence type="ECO:0000259" key="8">
    <source>
        <dbReference type="PROSITE" id="PS50893"/>
    </source>
</evidence>
<dbReference type="NCBIfam" id="NF008453">
    <property type="entry name" value="PRK11308.1"/>
    <property type="match status" value="2"/>
</dbReference>
<dbReference type="PROSITE" id="PS00211">
    <property type="entry name" value="ABC_TRANSPORTER_1"/>
    <property type="match status" value="2"/>
</dbReference>
<dbReference type="CDD" id="cd03257">
    <property type="entry name" value="ABC_NikE_OppD_transporters"/>
    <property type="match status" value="2"/>
</dbReference>
<dbReference type="PANTHER" id="PTHR43297:SF2">
    <property type="entry name" value="DIPEPTIDE TRANSPORT ATP-BINDING PROTEIN DPPD"/>
    <property type="match status" value="1"/>
</dbReference>
<dbReference type="SUPFAM" id="SSF52540">
    <property type="entry name" value="P-loop containing nucleoside triphosphate hydrolases"/>
    <property type="match status" value="2"/>
</dbReference>
<dbReference type="InterPro" id="IPR003593">
    <property type="entry name" value="AAA+_ATPase"/>
</dbReference>
<reference evidence="9" key="1">
    <citation type="submission" date="2018-06" db="EMBL/GenBank/DDBJ databases">
        <authorList>
            <person name="Zhirakovskaya E."/>
        </authorList>
    </citation>
    <scope>NUCLEOTIDE SEQUENCE</scope>
</reference>
<protein>
    <submittedName>
        <fullName evidence="9">ABC transporter, ATP-binding protein (Cluster 5, nickel/peptides/opines) / ABC transporter, ATP-binding protein (Cluster 5, nickel/peptides/opines)</fullName>
    </submittedName>
</protein>
<dbReference type="Pfam" id="PF08352">
    <property type="entry name" value="oligo_HPY"/>
    <property type="match status" value="2"/>
</dbReference>
<name>A0A3B0TGY9_9ZZZZ</name>
<organism evidence="9">
    <name type="scientific">hydrothermal vent metagenome</name>
    <dbReference type="NCBI Taxonomy" id="652676"/>
    <lineage>
        <taxon>unclassified sequences</taxon>
        <taxon>metagenomes</taxon>
        <taxon>ecological metagenomes</taxon>
    </lineage>
</organism>
<dbReference type="NCBIfam" id="NF007739">
    <property type="entry name" value="PRK10419.1"/>
    <property type="match status" value="2"/>
</dbReference>
<dbReference type="InterPro" id="IPR050388">
    <property type="entry name" value="ABC_Ni/Peptide_Import"/>
</dbReference>
<feature type="domain" description="ABC transporter" evidence="8">
    <location>
        <begin position="52"/>
        <end position="303"/>
    </location>
</feature>
<evidence type="ECO:0000256" key="6">
    <source>
        <dbReference type="ARBA" id="ARBA00023136"/>
    </source>
</evidence>
<evidence type="ECO:0000256" key="3">
    <source>
        <dbReference type="ARBA" id="ARBA00022475"/>
    </source>
</evidence>
<gene>
    <name evidence="9" type="ORF">MNBD_ALPHA12-1218</name>
</gene>
<keyword evidence="4" id="KW-0547">Nucleotide-binding</keyword>
<dbReference type="PROSITE" id="PS50893">
    <property type="entry name" value="ABC_TRANSPORTER_2"/>
    <property type="match status" value="2"/>
</dbReference>
<dbReference type="GO" id="GO:0005886">
    <property type="term" value="C:plasma membrane"/>
    <property type="evidence" value="ECO:0007669"/>
    <property type="project" value="UniProtKB-SubCell"/>
</dbReference>
<evidence type="ECO:0000313" key="9">
    <source>
        <dbReference type="EMBL" id="VAW17911.1"/>
    </source>
</evidence>
<keyword evidence="3" id="KW-1003">Cell membrane</keyword>
<dbReference type="InterPro" id="IPR013563">
    <property type="entry name" value="Oligopep_ABC_C"/>
</dbReference>
<dbReference type="AlphaFoldDB" id="A0A3B0TGY9"/>
<comment type="subcellular location">
    <subcellularLocation>
        <location evidence="1">Cell membrane</location>
        <topology evidence="1">Peripheral membrane protein</topology>
    </subcellularLocation>
</comment>
<dbReference type="SMART" id="SM00382">
    <property type="entry name" value="AAA"/>
    <property type="match status" value="2"/>
</dbReference>
<evidence type="ECO:0000256" key="2">
    <source>
        <dbReference type="ARBA" id="ARBA00022448"/>
    </source>
</evidence>
<dbReference type="EMBL" id="UOEO01000080">
    <property type="protein sequence ID" value="VAW17911.1"/>
    <property type="molecule type" value="Genomic_DNA"/>
</dbReference>
<dbReference type="FunFam" id="3.40.50.300:FF:000016">
    <property type="entry name" value="Oligopeptide ABC transporter ATP-binding component"/>
    <property type="match status" value="2"/>
</dbReference>
<dbReference type="Pfam" id="PF00005">
    <property type="entry name" value="ABC_tran"/>
    <property type="match status" value="2"/>
</dbReference>
<keyword evidence="6" id="KW-0472">Membrane</keyword>
<feature type="domain" description="ABC transporter" evidence="8">
    <location>
        <begin position="326"/>
        <end position="575"/>
    </location>
</feature>
<feature type="region of interest" description="Disordered" evidence="7">
    <location>
        <begin position="1"/>
        <end position="47"/>
    </location>
</feature>
<keyword evidence="5 9" id="KW-0067">ATP-binding</keyword>
<dbReference type="InterPro" id="IPR003439">
    <property type="entry name" value="ABC_transporter-like_ATP-bd"/>
</dbReference>
<accession>A0A3B0TGY9</accession>
<evidence type="ECO:0000256" key="4">
    <source>
        <dbReference type="ARBA" id="ARBA00022741"/>
    </source>
</evidence>
<dbReference type="Gene3D" id="3.40.50.300">
    <property type="entry name" value="P-loop containing nucleotide triphosphate hydrolases"/>
    <property type="match status" value="2"/>
</dbReference>
<keyword evidence="2" id="KW-0813">Transport</keyword>
<dbReference type="GO" id="GO:0015833">
    <property type="term" value="P:peptide transport"/>
    <property type="evidence" value="ECO:0007669"/>
    <property type="project" value="InterPro"/>
</dbReference>
<proteinExistence type="predicted"/>
<evidence type="ECO:0000256" key="1">
    <source>
        <dbReference type="ARBA" id="ARBA00004202"/>
    </source>
</evidence>
<evidence type="ECO:0000256" key="5">
    <source>
        <dbReference type="ARBA" id="ARBA00022840"/>
    </source>
</evidence>
<dbReference type="InterPro" id="IPR017871">
    <property type="entry name" value="ABC_transporter-like_CS"/>
</dbReference>
<dbReference type="PANTHER" id="PTHR43297">
    <property type="entry name" value="OLIGOPEPTIDE TRANSPORT ATP-BINDING PROTEIN APPD"/>
    <property type="match status" value="1"/>
</dbReference>
<dbReference type="InterPro" id="IPR027417">
    <property type="entry name" value="P-loop_NTPase"/>
</dbReference>